<sequence>SVQLPNSVEQPQTPSSPASSKSLINIRKTLMAKKSKQLSKINKRIIMLKNRKAVTKISDSPDTSLDASMTSQFLIPEENVVNLVSQHDASMRSDTSFVEPEDSPNAWAKKYEKLFNEFEGFKKNAVALSLKRKEYSRLSDKQKQRHVNDICNNLYRLCHTDITFIHDISLELMRNFVPSVETVNKIIFQEAKLSGKQYERIHKLLKRCIPRVTNPHYEQGSKLKGDLKTGAVGSQVDNVAEV</sequence>
<proteinExistence type="predicted"/>
<dbReference type="AlphaFoldDB" id="A0A0N4ZZQ1"/>
<organism evidence="2 3">
    <name type="scientific">Parastrongyloides trichosuri</name>
    <name type="common">Possum-specific nematode worm</name>
    <dbReference type="NCBI Taxonomy" id="131310"/>
    <lineage>
        <taxon>Eukaryota</taxon>
        <taxon>Metazoa</taxon>
        <taxon>Ecdysozoa</taxon>
        <taxon>Nematoda</taxon>
        <taxon>Chromadorea</taxon>
        <taxon>Rhabditida</taxon>
        <taxon>Tylenchina</taxon>
        <taxon>Panagrolaimomorpha</taxon>
        <taxon>Strongyloidoidea</taxon>
        <taxon>Strongyloididae</taxon>
        <taxon>Parastrongyloides</taxon>
    </lineage>
</organism>
<evidence type="ECO:0000313" key="3">
    <source>
        <dbReference type="WBParaSite" id="PTRK_0001446100.1"/>
    </source>
</evidence>
<protein>
    <submittedName>
        <fullName evidence="3">CDT1 domain-containing protein</fullName>
    </submittedName>
</protein>
<evidence type="ECO:0000256" key="1">
    <source>
        <dbReference type="SAM" id="MobiDB-lite"/>
    </source>
</evidence>
<name>A0A0N4ZZQ1_PARTI</name>
<dbReference type="WBParaSite" id="PTRK_0001446100.1">
    <property type="protein sequence ID" value="PTRK_0001446100.1"/>
    <property type="gene ID" value="PTRK_0001446100"/>
</dbReference>
<reference evidence="3" key="1">
    <citation type="submission" date="2017-02" db="UniProtKB">
        <authorList>
            <consortium name="WormBaseParasite"/>
        </authorList>
    </citation>
    <scope>IDENTIFICATION</scope>
</reference>
<keyword evidence="2" id="KW-1185">Reference proteome</keyword>
<accession>A0A0N4ZZQ1</accession>
<dbReference type="Proteomes" id="UP000038045">
    <property type="component" value="Unplaced"/>
</dbReference>
<evidence type="ECO:0000313" key="2">
    <source>
        <dbReference type="Proteomes" id="UP000038045"/>
    </source>
</evidence>
<feature type="region of interest" description="Disordered" evidence="1">
    <location>
        <begin position="1"/>
        <end position="22"/>
    </location>
</feature>